<sequence length="157" mass="18736">MIEFHIKVLNDSLEILKNIRDEFNEKYGNIDVSKYEDIKSYDIKSLDTLAYRFSKIQSLLGEKVFKEILEKLEYDLTDKSYIDILQYIEKEGIINSIYEWKKLREIRNSLSHDYSEEIESVVNAINEMLDSIEIFEKIVKKVEEKYEYANQVKSGRN</sequence>
<dbReference type="RefSeq" id="WP_012663907.1">
    <property type="nucleotide sequence ID" value="NC_012115.1"/>
</dbReference>
<dbReference type="OrthoDB" id="13547at2"/>
<dbReference type="KEGG" id="nam:NAMH_1673"/>
<dbReference type="Gene3D" id="1.20.120.330">
    <property type="entry name" value="Nucleotidyltransferases domain 2"/>
    <property type="match status" value="1"/>
</dbReference>
<dbReference type="EMBL" id="CP001279">
    <property type="protein sequence ID" value="ACM92536.1"/>
    <property type="molecule type" value="Genomic_DNA"/>
</dbReference>
<dbReference type="Proteomes" id="UP000000448">
    <property type="component" value="Chromosome"/>
</dbReference>
<proteinExistence type="predicted"/>
<dbReference type="STRING" id="598659.NAMH_1673"/>
<evidence type="ECO:0000313" key="1">
    <source>
        <dbReference type="EMBL" id="ACM92536.1"/>
    </source>
</evidence>
<dbReference type="HOGENOM" id="CLU_132694_0_0_7"/>
<dbReference type="SUPFAM" id="SSF81593">
    <property type="entry name" value="Nucleotidyltransferase substrate binding subunit/domain"/>
    <property type="match status" value="1"/>
</dbReference>
<dbReference type="AlphaFoldDB" id="B9L6R5"/>
<name>B9L6R5_NAUPA</name>
<keyword evidence="2" id="KW-1185">Reference proteome</keyword>
<protein>
    <submittedName>
        <fullName evidence="1">Uncharacterized protein</fullName>
    </submittedName>
</protein>
<reference evidence="1 2" key="1">
    <citation type="journal article" date="2009" name="PLoS Genet.">
        <title>Adaptations to submarine hydrothermal environments exemplified by the genome of Nautilia profundicola.</title>
        <authorList>
            <person name="Campbell B.J."/>
            <person name="Smith J.L."/>
            <person name="Hanson T.E."/>
            <person name="Klotz M.G."/>
            <person name="Stein L.Y."/>
            <person name="Lee C.K."/>
            <person name="Wu D."/>
            <person name="Robinson J.M."/>
            <person name="Khouri H.M."/>
            <person name="Eisen J.A."/>
            <person name="Cary S.C."/>
        </authorList>
    </citation>
    <scope>NUCLEOTIDE SEQUENCE [LARGE SCALE GENOMIC DNA]</scope>
    <source>
        <strain evidence="2">ATCC BAA-1463 / DSM 18972 / AmH</strain>
    </source>
</reference>
<gene>
    <name evidence="1" type="ordered locus">NAMH_1673</name>
</gene>
<organism evidence="1 2">
    <name type="scientific">Nautilia profundicola (strain ATCC BAA-1463 / DSM 18972 / AmH)</name>
    <dbReference type="NCBI Taxonomy" id="598659"/>
    <lineage>
        <taxon>Bacteria</taxon>
        <taxon>Pseudomonadati</taxon>
        <taxon>Campylobacterota</taxon>
        <taxon>Epsilonproteobacteria</taxon>
        <taxon>Nautiliales</taxon>
        <taxon>Nautiliaceae</taxon>
        <taxon>Nautilia</taxon>
    </lineage>
</organism>
<dbReference type="eggNOG" id="ENOG5032Z4K">
    <property type="taxonomic scope" value="Bacteria"/>
</dbReference>
<evidence type="ECO:0000313" key="2">
    <source>
        <dbReference type="Proteomes" id="UP000000448"/>
    </source>
</evidence>
<accession>B9L6R5</accession>